<sequence>LLSTAMRTDIEHAVEEARLARMSESEFAISSRRSSYRRKPIQRTLSGRSQLSGRSAFSMISRASRTTSRSVRIHEHPKGSPEVPHSPPQHSTELGLPRRLVKRQSSISRPPPPTSLPPLPPLPPNAPQGHGDGSFFADDSTIHDYSEIEPRDPQGLATILRKIVHWLNFGWELLESLMISTTLQLNKISKDYRYVSACLTVEKRRLKETDGFSAIPVAPTILSSSQTDWPSLTFDGSGVDFFEIPEGENEPQKERSVPMKFAVSIWYVSDLFLILKNAVCHHIKV</sequence>
<feature type="region of interest" description="Disordered" evidence="1">
    <location>
        <begin position="30"/>
        <end position="139"/>
    </location>
</feature>
<feature type="non-terminal residue" evidence="2">
    <location>
        <position position="1"/>
    </location>
</feature>
<feature type="compositionally biased region" description="Pro residues" evidence="1">
    <location>
        <begin position="109"/>
        <end position="126"/>
    </location>
</feature>
<dbReference type="OrthoDB" id="6355573at2759"/>
<accession>A0A5N5SNF5</accession>
<protein>
    <submittedName>
        <fullName evidence="2">Uncharacterized protein</fullName>
    </submittedName>
</protein>
<comment type="caution">
    <text evidence="2">The sequence shown here is derived from an EMBL/GenBank/DDBJ whole genome shotgun (WGS) entry which is preliminary data.</text>
</comment>
<evidence type="ECO:0000256" key="1">
    <source>
        <dbReference type="SAM" id="MobiDB-lite"/>
    </source>
</evidence>
<proteinExistence type="predicted"/>
<organism evidence="2 3">
    <name type="scientific">Armadillidium nasatum</name>
    <dbReference type="NCBI Taxonomy" id="96803"/>
    <lineage>
        <taxon>Eukaryota</taxon>
        <taxon>Metazoa</taxon>
        <taxon>Ecdysozoa</taxon>
        <taxon>Arthropoda</taxon>
        <taxon>Crustacea</taxon>
        <taxon>Multicrustacea</taxon>
        <taxon>Malacostraca</taxon>
        <taxon>Eumalacostraca</taxon>
        <taxon>Peracarida</taxon>
        <taxon>Isopoda</taxon>
        <taxon>Oniscidea</taxon>
        <taxon>Crinocheta</taxon>
        <taxon>Armadillidiidae</taxon>
        <taxon>Armadillidium</taxon>
    </lineage>
</organism>
<dbReference type="AlphaFoldDB" id="A0A5N5SNF5"/>
<dbReference type="Proteomes" id="UP000326759">
    <property type="component" value="Unassembled WGS sequence"/>
</dbReference>
<name>A0A5N5SNF5_9CRUS</name>
<dbReference type="EMBL" id="SEYY01022885">
    <property type="protein sequence ID" value="KAB7495230.1"/>
    <property type="molecule type" value="Genomic_DNA"/>
</dbReference>
<feature type="compositionally biased region" description="Low complexity" evidence="1">
    <location>
        <begin position="61"/>
        <end position="70"/>
    </location>
</feature>
<evidence type="ECO:0000313" key="2">
    <source>
        <dbReference type="EMBL" id="KAB7495230.1"/>
    </source>
</evidence>
<reference evidence="2 3" key="1">
    <citation type="journal article" date="2019" name="PLoS Biol.">
        <title>Sex chromosomes control vertical transmission of feminizing Wolbachia symbionts in an isopod.</title>
        <authorList>
            <person name="Becking T."/>
            <person name="Chebbi M.A."/>
            <person name="Giraud I."/>
            <person name="Moumen B."/>
            <person name="Laverre T."/>
            <person name="Caubet Y."/>
            <person name="Peccoud J."/>
            <person name="Gilbert C."/>
            <person name="Cordaux R."/>
        </authorList>
    </citation>
    <scope>NUCLEOTIDE SEQUENCE [LARGE SCALE GENOMIC DNA]</scope>
    <source>
        <strain evidence="2">ANa2</strain>
        <tissue evidence="2">Whole body excluding digestive tract and cuticle</tissue>
    </source>
</reference>
<evidence type="ECO:0000313" key="3">
    <source>
        <dbReference type="Proteomes" id="UP000326759"/>
    </source>
</evidence>
<gene>
    <name evidence="2" type="ORF">Anas_05507</name>
</gene>
<feature type="compositionally biased region" description="Polar residues" evidence="1">
    <location>
        <begin position="43"/>
        <end position="55"/>
    </location>
</feature>
<keyword evidence="3" id="KW-1185">Reference proteome</keyword>